<dbReference type="Proteomes" id="UP000634134">
    <property type="component" value="Unassembled WGS sequence"/>
</dbReference>
<proteinExistence type="predicted"/>
<protein>
    <submittedName>
        <fullName evidence="1">Uncharacterized protein</fullName>
    </submittedName>
</protein>
<organism evidence="1 2">
    <name type="scientific">Dyadobacter subterraneus</name>
    <dbReference type="NCBI Taxonomy" id="2773304"/>
    <lineage>
        <taxon>Bacteria</taxon>
        <taxon>Pseudomonadati</taxon>
        <taxon>Bacteroidota</taxon>
        <taxon>Cytophagia</taxon>
        <taxon>Cytophagales</taxon>
        <taxon>Spirosomataceae</taxon>
        <taxon>Dyadobacter</taxon>
    </lineage>
</organism>
<name>A0ABR9WDE3_9BACT</name>
<reference evidence="2" key="1">
    <citation type="submission" date="2023-07" db="EMBL/GenBank/DDBJ databases">
        <title>Dyadobacter sp. nov 'subterranea' isolated from contaminted grondwater.</title>
        <authorList>
            <person name="Szabo I."/>
            <person name="Al-Omari J."/>
            <person name="Szerdahelyi S.G."/>
            <person name="Rado J."/>
        </authorList>
    </citation>
    <scope>NUCLEOTIDE SEQUENCE [LARGE SCALE GENOMIC DNA]</scope>
    <source>
        <strain evidence="2">UP-52</strain>
    </source>
</reference>
<dbReference type="EMBL" id="JACYGY010000001">
    <property type="protein sequence ID" value="MBE9463149.1"/>
    <property type="molecule type" value="Genomic_DNA"/>
</dbReference>
<keyword evidence="2" id="KW-1185">Reference proteome</keyword>
<accession>A0ABR9WDE3</accession>
<dbReference type="RefSeq" id="WP_194121299.1">
    <property type="nucleotide sequence ID" value="NZ_JACYGY010000001.1"/>
</dbReference>
<evidence type="ECO:0000313" key="2">
    <source>
        <dbReference type="Proteomes" id="UP000634134"/>
    </source>
</evidence>
<sequence length="112" mass="12172">MFAQICDKNCIANTTNSVNTTVAAVLAQSFVTVVGTQDSDNAKTSLRIIFPENISLNQETDFNPAHKIVLAYTVNDTEGYVVDPDKGVLGKLTVISLDKDKILLNGPFLVRQ</sequence>
<evidence type="ECO:0000313" key="1">
    <source>
        <dbReference type="EMBL" id="MBE9463149.1"/>
    </source>
</evidence>
<comment type="caution">
    <text evidence="1">The sequence shown here is derived from an EMBL/GenBank/DDBJ whole genome shotgun (WGS) entry which is preliminary data.</text>
</comment>
<gene>
    <name evidence="1" type="ORF">IEE83_14770</name>
</gene>